<keyword evidence="9" id="KW-0573">Peptidoglycan synthesis</keyword>
<keyword evidence="10 15" id="KW-1133">Transmembrane helix</keyword>
<comment type="subcellular location">
    <subcellularLocation>
        <location evidence="2">Cell membrane</location>
    </subcellularLocation>
    <subcellularLocation>
        <location evidence="1">Membrane</location>
        <topology evidence="1">Single-pass membrane protein</topology>
    </subcellularLocation>
</comment>
<reference evidence="19" key="1">
    <citation type="submission" date="2016-10" db="EMBL/GenBank/DDBJ databases">
        <authorList>
            <person name="Varghese N."/>
            <person name="Submissions S."/>
        </authorList>
    </citation>
    <scope>NUCLEOTIDE SEQUENCE [LARGE SCALE GENOMIC DNA]</scope>
    <source>
        <strain evidence="19">S9</strain>
    </source>
</reference>
<dbReference type="Gene3D" id="1.10.10.1230">
    <property type="entry name" value="Penicillin-binding protein, N-terminal non-catalytic domain, head sub-domain"/>
    <property type="match status" value="1"/>
</dbReference>
<evidence type="ECO:0000256" key="14">
    <source>
        <dbReference type="SAM" id="MobiDB-lite"/>
    </source>
</evidence>
<dbReference type="PANTHER" id="PTHR30627:SF2">
    <property type="entry name" value="PEPTIDOGLYCAN D,D-TRANSPEPTIDASE MRDA"/>
    <property type="match status" value="1"/>
</dbReference>
<evidence type="ECO:0000313" key="19">
    <source>
        <dbReference type="Proteomes" id="UP000198571"/>
    </source>
</evidence>
<dbReference type="GO" id="GO:0008658">
    <property type="term" value="F:penicillin binding"/>
    <property type="evidence" value="ECO:0007669"/>
    <property type="project" value="InterPro"/>
</dbReference>
<dbReference type="EC" id="3.4.16.4" evidence="5"/>
<evidence type="ECO:0000256" key="4">
    <source>
        <dbReference type="ARBA" id="ARBA00007171"/>
    </source>
</evidence>
<evidence type="ECO:0000256" key="6">
    <source>
        <dbReference type="ARBA" id="ARBA00022475"/>
    </source>
</evidence>
<keyword evidence="7 15" id="KW-0812">Transmembrane</keyword>
<gene>
    <name evidence="18" type="ORF">SAMN05518684_10329</name>
</gene>
<dbReference type="GO" id="GO:0008360">
    <property type="term" value="P:regulation of cell shape"/>
    <property type="evidence" value="ECO:0007669"/>
    <property type="project" value="UniProtKB-KW"/>
</dbReference>
<protein>
    <recommendedName>
        <fullName evidence="5">serine-type D-Ala-D-Ala carboxypeptidase</fullName>
        <ecNumber evidence="5">3.4.16.4</ecNumber>
    </recommendedName>
</protein>
<dbReference type="InterPro" id="IPR005311">
    <property type="entry name" value="PBP_dimer"/>
</dbReference>
<dbReference type="Pfam" id="PF00905">
    <property type="entry name" value="Transpeptidase"/>
    <property type="match status" value="1"/>
</dbReference>
<keyword evidence="18" id="KW-0132">Cell division</keyword>
<comment type="similarity">
    <text evidence="4">Belongs to the transpeptidase family.</text>
</comment>
<evidence type="ECO:0000256" key="10">
    <source>
        <dbReference type="ARBA" id="ARBA00022989"/>
    </source>
</evidence>
<dbReference type="Gene3D" id="3.90.1310.10">
    <property type="entry name" value="Penicillin-binding protein 2a (Domain 2)"/>
    <property type="match status" value="1"/>
</dbReference>
<feature type="compositionally biased region" description="Acidic residues" evidence="14">
    <location>
        <begin position="669"/>
        <end position="682"/>
    </location>
</feature>
<keyword evidence="8" id="KW-0133">Cell shape</keyword>
<evidence type="ECO:0000256" key="8">
    <source>
        <dbReference type="ARBA" id="ARBA00022960"/>
    </source>
</evidence>
<feature type="domain" description="Penicillin-binding protein dimerisation" evidence="17">
    <location>
        <begin position="58"/>
        <end position="293"/>
    </location>
</feature>
<dbReference type="AlphaFoldDB" id="A0A1H9R7M3"/>
<keyword evidence="18" id="KW-0131">Cell cycle</keyword>
<dbReference type="UniPathway" id="UPA00219"/>
<dbReference type="GO" id="GO:0071555">
    <property type="term" value="P:cell wall organization"/>
    <property type="evidence" value="ECO:0007669"/>
    <property type="project" value="UniProtKB-KW"/>
</dbReference>
<evidence type="ECO:0000256" key="5">
    <source>
        <dbReference type="ARBA" id="ARBA00012448"/>
    </source>
</evidence>
<keyword evidence="6" id="KW-1003">Cell membrane</keyword>
<dbReference type="GO" id="GO:0051301">
    <property type="term" value="P:cell division"/>
    <property type="evidence" value="ECO:0007669"/>
    <property type="project" value="UniProtKB-KW"/>
</dbReference>
<dbReference type="GO" id="GO:0009002">
    <property type="term" value="F:serine-type D-Ala-D-Ala carboxypeptidase activity"/>
    <property type="evidence" value="ECO:0007669"/>
    <property type="project" value="UniProtKB-EC"/>
</dbReference>
<dbReference type="SUPFAM" id="SSF56519">
    <property type="entry name" value="Penicillin binding protein dimerisation domain"/>
    <property type="match status" value="1"/>
</dbReference>
<feature type="domain" description="Penicillin-binding protein transpeptidase" evidence="16">
    <location>
        <begin position="339"/>
        <end position="648"/>
    </location>
</feature>
<evidence type="ECO:0000256" key="11">
    <source>
        <dbReference type="ARBA" id="ARBA00023136"/>
    </source>
</evidence>
<dbReference type="Pfam" id="PF03717">
    <property type="entry name" value="PBP_dimer"/>
    <property type="match status" value="1"/>
</dbReference>
<dbReference type="InterPro" id="IPR050515">
    <property type="entry name" value="Beta-lactam/transpept"/>
</dbReference>
<evidence type="ECO:0000259" key="16">
    <source>
        <dbReference type="Pfam" id="PF00905"/>
    </source>
</evidence>
<dbReference type="GO" id="GO:0005886">
    <property type="term" value="C:plasma membrane"/>
    <property type="evidence" value="ECO:0007669"/>
    <property type="project" value="UniProtKB-SubCell"/>
</dbReference>
<dbReference type="Gene3D" id="3.40.710.10">
    <property type="entry name" value="DD-peptidase/beta-lactamase superfamily"/>
    <property type="match status" value="1"/>
</dbReference>
<evidence type="ECO:0000256" key="13">
    <source>
        <dbReference type="ARBA" id="ARBA00034000"/>
    </source>
</evidence>
<keyword evidence="11 15" id="KW-0472">Membrane</keyword>
<evidence type="ECO:0000259" key="17">
    <source>
        <dbReference type="Pfam" id="PF03717"/>
    </source>
</evidence>
<evidence type="ECO:0000256" key="15">
    <source>
        <dbReference type="SAM" id="Phobius"/>
    </source>
</evidence>
<dbReference type="InterPro" id="IPR012338">
    <property type="entry name" value="Beta-lactam/transpept-like"/>
</dbReference>
<dbReference type="GO" id="GO:0071972">
    <property type="term" value="F:peptidoglycan L,D-transpeptidase activity"/>
    <property type="evidence" value="ECO:0007669"/>
    <property type="project" value="TreeGrafter"/>
</dbReference>
<evidence type="ECO:0000256" key="3">
    <source>
        <dbReference type="ARBA" id="ARBA00004752"/>
    </source>
</evidence>
<dbReference type="RefSeq" id="WP_093047747.1">
    <property type="nucleotide sequence ID" value="NZ_FOGT01000003.1"/>
</dbReference>
<sequence>MNDKKHQKPHLPVRLNILFFIVFLLFSALILRLGVVQIVQGEEFQEELERTVNISQPVDAPRGLIYDRYGNLLVDNDLNLTVTYTNRNTPQNEMIEVASRLNQFITLEYEGDLEGRFVRDRREYWALLNEEEFLDLLTVEEANEKGLSDSEAHLERLDQISEDKLGQLSEEEIEVFFIWREFNSGYNNLPHKVKQGIEYEEAAQIMEHMEDLPGIDIIRDSARKYVYGDTLRSLFGGVGAIPRDNLADFLSRGYERNEEVGRSYLEAQYEPVLRGKKGQIENFMDQSGNLLRNPEQKEGSRGNDLVLTIDMELQQRVHEVIDDELSSTSSRFIEDENAFVVLKDPNNGDIFAMAGYNSDLGTFTQAYEVGSAMKGATVLAGLDTGVMSPGQGVYDRPYSLPGSRDVSSVRPLGYVDDLSALERSSNIYMVEVAMRLVGYTYGISGSNWGNVTPGLNTLRSYYNQFGLGVETGIDLPNEMEGIEGRMPSGEVAPYLFLSFGQFDTYTTLQLAQYASTIANDGYRIAPRIVREIRHPNENKEELGALSQQFEPKILNYLDVDGNYMSRVQQGFYRVVNGSQGTARSYFQDIEYEVAGKTGTAQVSVNGTQANNQTFAGYAPYDNPEVAVAVVVPGTEKEDSAGVANRIAEGALKAYFELKEKRNGPALPDDGAEVDELENELSD</sequence>
<dbReference type="SUPFAM" id="SSF56601">
    <property type="entry name" value="beta-lactamase/transpeptidase-like"/>
    <property type="match status" value="1"/>
</dbReference>
<keyword evidence="12" id="KW-0961">Cell wall biogenesis/degradation</keyword>
<accession>A0A1H9R7M3</accession>
<dbReference type="GO" id="GO:0009252">
    <property type="term" value="P:peptidoglycan biosynthetic process"/>
    <property type="evidence" value="ECO:0007669"/>
    <property type="project" value="UniProtKB-UniPathway"/>
</dbReference>
<dbReference type="InterPro" id="IPR036138">
    <property type="entry name" value="PBP_dimer_sf"/>
</dbReference>
<organism evidence="18 19">
    <name type="scientific">Salipaludibacillus aurantiacus</name>
    <dbReference type="NCBI Taxonomy" id="1601833"/>
    <lineage>
        <taxon>Bacteria</taxon>
        <taxon>Bacillati</taxon>
        <taxon>Bacillota</taxon>
        <taxon>Bacilli</taxon>
        <taxon>Bacillales</taxon>
        <taxon>Bacillaceae</taxon>
    </lineage>
</organism>
<dbReference type="Proteomes" id="UP000198571">
    <property type="component" value="Unassembled WGS sequence"/>
</dbReference>
<evidence type="ECO:0000256" key="1">
    <source>
        <dbReference type="ARBA" id="ARBA00004167"/>
    </source>
</evidence>
<dbReference type="InterPro" id="IPR001460">
    <property type="entry name" value="PCN-bd_Tpept"/>
</dbReference>
<comment type="catalytic activity">
    <reaction evidence="13">
        <text>Preferential cleavage: (Ac)2-L-Lys-D-Ala-|-D-Ala. Also transpeptidation of peptidyl-alanyl moieties that are N-acyl substituents of D-alanine.</text>
        <dbReference type="EC" id="3.4.16.4"/>
    </reaction>
</comment>
<dbReference type="EMBL" id="FOGT01000003">
    <property type="protein sequence ID" value="SER68881.1"/>
    <property type="molecule type" value="Genomic_DNA"/>
</dbReference>
<dbReference type="STRING" id="1601833.SAMN05518684_10329"/>
<proteinExistence type="inferred from homology"/>
<feature type="transmembrane region" description="Helical" evidence="15">
    <location>
        <begin position="12"/>
        <end position="35"/>
    </location>
</feature>
<evidence type="ECO:0000313" key="18">
    <source>
        <dbReference type="EMBL" id="SER68881.1"/>
    </source>
</evidence>
<dbReference type="OrthoDB" id="9770103at2"/>
<evidence type="ECO:0000256" key="2">
    <source>
        <dbReference type="ARBA" id="ARBA00004236"/>
    </source>
</evidence>
<keyword evidence="19" id="KW-1185">Reference proteome</keyword>
<comment type="pathway">
    <text evidence="3">Cell wall biogenesis; peptidoglycan biosynthesis.</text>
</comment>
<evidence type="ECO:0000256" key="7">
    <source>
        <dbReference type="ARBA" id="ARBA00022692"/>
    </source>
</evidence>
<evidence type="ECO:0000256" key="9">
    <source>
        <dbReference type="ARBA" id="ARBA00022984"/>
    </source>
</evidence>
<name>A0A1H9R7M3_9BACI</name>
<evidence type="ECO:0000256" key="12">
    <source>
        <dbReference type="ARBA" id="ARBA00023316"/>
    </source>
</evidence>
<dbReference type="PANTHER" id="PTHR30627">
    <property type="entry name" value="PEPTIDOGLYCAN D,D-TRANSPEPTIDASE"/>
    <property type="match status" value="1"/>
</dbReference>
<feature type="region of interest" description="Disordered" evidence="14">
    <location>
        <begin position="661"/>
        <end position="682"/>
    </location>
</feature>